<dbReference type="Proteomes" id="UP001211015">
    <property type="component" value="Unassembled WGS sequence"/>
</dbReference>
<reference evidence="1" key="1">
    <citation type="submission" date="2023-01" db="EMBL/GenBank/DDBJ databases">
        <title>Human gut microbiome strain richness.</title>
        <authorList>
            <person name="Chen-Liaw A."/>
        </authorList>
    </citation>
    <scope>NUCLEOTIDE SEQUENCE</scope>
    <source>
        <strain evidence="1">1001275st1_F4_1001275B_160808</strain>
    </source>
</reference>
<dbReference type="EMBL" id="JAQMLV010000002">
    <property type="protein sequence ID" value="MDB8743726.1"/>
    <property type="molecule type" value="Genomic_DNA"/>
</dbReference>
<dbReference type="AlphaFoldDB" id="A0AAW6E425"/>
<protein>
    <submittedName>
        <fullName evidence="1">Uncharacterized protein</fullName>
    </submittedName>
</protein>
<dbReference type="RefSeq" id="WP_117896328.1">
    <property type="nucleotide sequence ID" value="NZ_CAKVQR010000004.1"/>
</dbReference>
<sequence>MDAKMYLFSGVTMSAELEANAKTERRFITVGGYIDIGGRTFSISNYRKKYPINKEDIKFYFHIYSIPNYFIDDDLDVHENDCIEYIYVGDINGYENLECEIKKHIPQFDVDSLIPMWKTDAPI</sequence>
<evidence type="ECO:0000313" key="1">
    <source>
        <dbReference type="EMBL" id="MDB8743726.1"/>
    </source>
</evidence>
<gene>
    <name evidence="1" type="ORF">PNU62_01725</name>
</gene>
<evidence type="ECO:0000313" key="2">
    <source>
        <dbReference type="Proteomes" id="UP001211015"/>
    </source>
</evidence>
<accession>A0AAW6E425</accession>
<name>A0AAW6E425_9FIRM</name>
<organism evidence="1 2">
    <name type="scientific">Ruminococcus bicirculans</name>
    <name type="common">ex Wegman et al. 2014</name>
    <dbReference type="NCBI Taxonomy" id="1160721"/>
    <lineage>
        <taxon>Bacteria</taxon>
        <taxon>Bacillati</taxon>
        <taxon>Bacillota</taxon>
        <taxon>Clostridia</taxon>
        <taxon>Eubacteriales</taxon>
        <taxon>Oscillospiraceae</taxon>
        <taxon>Ruminococcus</taxon>
    </lineage>
</organism>
<proteinExistence type="predicted"/>
<comment type="caution">
    <text evidence="1">The sequence shown here is derived from an EMBL/GenBank/DDBJ whole genome shotgun (WGS) entry which is preliminary data.</text>
</comment>